<dbReference type="AlphaFoldDB" id="A0A7W7I962"/>
<evidence type="ECO:0000256" key="2">
    <source>
        <dbReference type="ARBA" id="ARBA00006739"/>
    </source>
</evidence>
<name>A0A7W7I962_9ACTN</name>
<evidence type="ECO:0000256" key="1">
    <source>
        <dbReference type="ARBA" id="ARBA00004776"/>
    </source>
</evidence>
<evidence type="ECO:0000313" key="6">
    <source>
        <dbReference type="EMBL" id="MBB4772826.1"/>
    </source>
</evidence>
<dbReference type="EMBL" id="JACHMV010000001">
    <property type="protein sequence ID" value="MBB4772826.1"/>
    <property type="molecule type" value="Genomic_DNA"/>
</dbReference>
<evidence type="ECO:0000256" key="4">
    <source>
        <dbReference type="ARBA" id="ARBA00022679"/>
    </source>
</evidence>
<comment type="caution">
    <text evidence="6">The sequence shown here is derived from an EMBL/GenBank/DDBJ whole genome shotgun (WGS) entry which is preliminary data.</text>
</comment>
<comment type="similarity">
    <text evidence="2">Belongs to the glycosyltransferase 2 family.</text>
</comment>
<dbReference type="SUPFAM" id="SSF53448">
    <property type="entry name" value="Nucleotide-diphospho-sugar transferases"/>
    <property type="match status" value="1"/>
</dbReference>
<feature type="domain" description="Glycosyltransferase 2-like" evidence="5">
    <location>
        <begin position="16"/>
        <end position="141"/>
    </location>
</feature>
<protein>
    <submittedName>
        <fullName evidence="6">GT2 family glycosyltransferase</fullName>
    </submittedName>
</protein>
<dbReference type="InterPro" id="IPR029044">
    <property type="entry name" value="Nucleotide-diphossugar_trans"/>
</dbReference>
<comment type="pathway">
    <text evidence="1">Cell wall biogenesis; cell wall polysaccharide biosynthesis.</text>
</comment>
<organism evidence="6 7">
    <name type="scientific">Actinomadura livida</name>
    <dbReference type="NCBI Taxonomy" id="79909"/>
    <lineage>
        <taxon>Bacteria</taxon>
        <taxon>Bacillati</taxon>
        <taxon>Actinomycetota</taxon>
        <taxon>Actinomycetes</taxon>
        <taxon>Streptosporangiales</taxon>
        <taxon>Thermomonosporaceae</taxon>
        <taxon>Actinomadura</taxon>
    </lineage>
</organism>
<gene>
    <name evidence="6" type="ORF">F4557_001244</name>
</gene>
<dbReference type="GO" id="GO:0016757">
    <property type="term" value="F:glycosyltransferase activity"/>
    <property type="evidence" value="ECO:0007669"/>
    <property type="project" value="UniProtKB-KW"/>
</dbReference>
<keyword evidence="3" id="KW-0328">Glycosyltransferase</keyword>
<dbReference type="CDD" id="cd04185">
    <property type="entry name" value="GT_2_like_b"/>
    <property type="match status" value="1"/>
</dbReference>
<sequence>MTPGPEGRGGARVAAVVVTYNRRDLLTEALTALRTQTRVPDRVVVIDNASSDGTAEAVAGRFPEVDLLTLPRNVGGAGGFSAGIARALDGGADLLWLLDDDTVPEPGALEALLAVRERATTADEGPPTLAASRVVWTDGRDHPMNTPRPKPRATAAETRIARAAGCVPIRSASFVSILVDAAAVRERGLPVADYFLWNDDFEFTTRLLRGRRGVLCPDSVAVHKTREFGGTDADPGDRFFYEVRNKIWLFTGSPGLAPGERVLYAGSTLRRWARTFAASSDRAVLFRAMARGIGKGLSGRPRPTAALLREVGVEVPRL</sequence>
<dbReference type="Pfam" id="PF00535">
    <property type="entry name" value="Glycos_transf_2"/>
    <property type="match status" value="1"/>
</dbReference>
<proteinExistence type="inferred from homology"/>
<reference evidence="6 7" key="1">
    <citation type="submission" date="2020-08" db="EMBL/GenBank/DDBJ databases">
        <title>Sequencing the genomes of 1000 actinobacteria strains.</title>
        <authorList>
            <person name="Klenk H.-P."/>
        </authorList>
    </citation>
    <scope>NUCLEOTIDE SEQUENCE [LARGE SCALE GENOMIC DNA]</scope>
    <source>
        <strain evidence="6 7">DSM 44772</strain>
    </source>
</reference>
<evidence type="ECO:0000259" key="5">
    <source>
        <dbReference type="Pfam" id="PF00535"/>
    </source>
</evidence>
<evidence type="ECO:0000256" key="3">
    <source>
        <dbReference type="ARBA" id="ARBA00022676"/>
    </source>
</evidence>
<dbReference type="Proteomes" id="UP000549343">
    <property type="component" value="Unassembled WGS sequence"/>
</dbReference>
<keyword evidence="4 6" id="KW-0808">Transferase</keyword>
<accession>A0A7W7I962</accession>
<dbReference type="PANTHER" id="PTHR43179:SF12">
    <property type="entry name" value="GALACTOFURANOSYLTRANSFERASE GLFT2"/>
    <property type="match status" value="1"/>
</dbReference>
<dbReference type="PANTHER" id="PTHR43179">
    <property type="entry name" value="RHAMNOSYLTRANSFERASE WBBL"/>
    <property type="match status" value="1"/>
</dbReference>
<dbReference type="RefSeq" id="WP_229808437.1">
    <property type="nucleotide sequence ID" value="NZ_BAAAHD010000026.1"/>
</dbReference>
<evidence type="ECO:0000313" key="7">
    <source>
        <dbReference type="Proteomes" id="UP000549343"/>
    </source>
</evidence>
<dbReference type="Gene3D" id="3.90.550.10">
    <property type="entry name" value="Spore Coat Polysaccharide Biosynthesis Protein SpsA, Chain A"/>
    <property type="match status" value="1"/>
</dbReference>
<dbReference type="InterPro" id="IPR001173">
    <property type="entry name" value="Glyco_trans_2-like"/>
</dbReference>